<accession>A0A2P7STH1</accession>
<dbReference type="PROSITE" id="PS51257">
    <property type="entry name" value="PROKAR_LIPOPROTEIN"/>
    <property type="match status" value="1"/>
</dbReference>
<gene>
    <name evidence="1" type="ORF">C7I84_01315</name>
</gene>
<dbReference type="AlphaFoldDB" id="A0A2P7STH1"/>
<sequence length="168" mass="17498">MPSKCGRDPARHSGSIKGTIDMIKTALVAMTVVGCDCDANLCEFISETPAQWATVAECEAEMTSQILRQDNFSYPLISGICRTIPNPPAQTVTASAPAPAIPQAAALQSAAEATDGKAGFYAGVLDGGSLVFRRTADGYEMLTAGVDRTAGAAMDFLLQSAALVLPKR</sequence>
<protein>
    <submittedName>
        <fullName evidence="1">Uncharacterized protein</fullName>
    </submittedName>
</protein>
<proteinExistence type="predicted"/>
<comment type="caution">
    <text evidence="1">The sequence shown here is derived from an EMBL/GenBank/DDBJ whole genome shotgun (WGS) entry which is preliminary data.</text>
</comment>
<dbReference type="EMBL" id="PXYK01000001">
    <property type="protein sequence ID" value="PSJ65789.1"/>
    <property type="molecule type" value="Genomic_DNA"/>
</dbReference>
<reference evidence="1" key="1">
    <citation type="submission" date="2018-03" db="EMBL/GenBank/DDBJ databases">
        <title>The draft genome of Mesorhizobium sp. 6GN-30.</title>
        <authorList>
            <person name="Liu L."/>
            <person name="Li L."/>
            <person name="Wang T."/>
            <person name="Zhang X."/>
            <person name="Liang L."/>
        </authorList>
    </citation>
    <scope>NUCLEOTIDE SEQUENCE [LARGE SCALE GENOMIC DNA]</scope>
    <source>
        <strain evidence="1">6GN30</strain>
    </source>
</reference>
<keyword evidence="2" id="KW-1185">Reference proteome</keyword>
<dbReference type="Proteomes" id="UP000241229">
    <property type="component" value="Unassembled WGS sequence"/>
</dbReference>
<evidence type="ECO:0000313" key="2">
    <source>
        <dbReference type="Proteomes" id="UP000241229"/>
    </source>
</evidence>
<name>A0A2P7STH1_9HYPH</name>
<evidence type="ECO:0000313" key="1">
    <source>
        <dbReference type="EMBL" id="PSJ65789.1"/>
    </source>
</evidence>
<organism evidence="1 2">
    <name type="scientific">Kumtagia ephedrae</name>
    <dbReference type="NCBI Taxonomy" id="2116701"/>
    <lineage>
        <taxon>Bacteria</taxon>
        <taxon>Pseudomonadati</taxon>
        <taxon>Pseudomonadota</taxon>
        <taxon>Alphaproteobacteria</taxon>
        <taxon>Hyphomicrobiales</taxon>
        <taxon>Phyllobacteriaceae</taxon>
        <taxon>Kumtagia</taxon>
    </lineage>
</organism>